<evidence type="ECO:0000313" key="9">
    <source>
        <dbReference type="Proteomes" id="UP000240883"/>
    </source>
</evidence>
<dbReference type="GO" id="GO:0000981">
    <property type="term" value="F:DNA-binding transcription factor activity, RNA polymerase II-specific"/>
    <property type="evidence" value="ECO:0007669"/>
    <property type="project" value="InterPro"/>
</dbReference>
<dbReference type="GO" id="GO:0008270">
    <property type="term" value="F:zinc ion binding"/>
    <property type="evidence" value="ECO:0007669"/>
    <property type="project" value="InterPro"/>
</dbReference>
<keyword evidence="3" id="KW-0805">Transcription regulation</keyword>
<organism evidence="8 9">
    <name type="scientific">Corynespora cassiicola Philippines</name>
    <dbReference type="NCBI Taxonomy" id="1448308"/>
    <lineage>
        <taxon>Eukaryota</taxon>
        <taxon>Fungi</taxon>
        <taxon>Dikarya</taxon>
        <taxon>Ascomycota</taxon>
        <taxon>Pezizomycotina</taxon>
        <taxon>Dothideomycetes</taxon>
        <taxon>Pleosporomycetidae</taxon>
        <taxon>Pleosporales</taxon>
        <taxon>Corynesporascaceae</taxon>
        <taxon>Corynespora</taxon>
    </lineage>
</organism>
<evidence type="ECO:0000256" key="3">
    <source>
        <dbReference type="ARBA" id="ARBA00023015"/>
    </source>
</evidence>
<keyword evidence="4" id="KW-0238">DNA-binding</keyword>
<sequence>MQEKQKKRTRASHPKVRTGCHTCKARRVKCDEKRPACLKCVHTGRKCEGYQDNREWVVIVAPPPPVTDGFDDDRSRRHFDYFRSQAVYEISWFFDGNVWGPLVLKEAHASAAVRHAVIALSCSHEDFGDSLTHADQSPQFAYAAQHYSKAMRNLIKETSDNTSESRMRALICGLLFIAIEVLRGNNVAARHHLNACLKIVKEAQEKMGTQYVQNSPHPLEKDRLEVETHLTEGIIPMFARLDIQGQLILGGTPQTEMTPIVWSPSSRMRIEKPPLRFESVIPACNSILLMSNDLHSFMMQYSDIYRVQCVRPIPVEVTAQKVSLYKQFSEWDYAVRPMIKTITRQRDRDKITLMRVYNRTAITLLENSLDIEECYMDNFHWVFRELMDFVAELRERPYNSDEESDSDTSVTSLTSVNSDALSFDRWTRPFFALDHCIIFALYWTALKCRDGALRRRAIPLLEISRQEGIWSGPISAAIAKRVIELEEGEPYRQYPPAGQLKRAKDIPEYVRIHSVRTDIDKLRRQAKLVIMRRPNGDEGGWHESVEWVSW</sequence>
<dbReference type="InterPro" id="IPR021858">
    <property type="entry name" value="Fun_TF"/>
</dbReference>
<evidence type="ECO:0000259" key="7">
    <source>
        <dbReference type="PROSITE" id="PS50048"/>
    </source>
</evidence>
<keyword evidence="6" id="KW-0539">Nucleus</keyword>
<evidence type="ECO:0000256" key="6">
    <source>
        <dbReference type="ARBA" id="ARBA00023242"/>
    </source>
</evidence>
<evidence type="ECO:0000256" key="2">
    <source>
        <dbReference type="ARBA" id="ARBA00022833"/>
    </source>
</evidence>
<keyword evidence="9" id="KW-1185">Reference proteome</keyword>
<evidence type="ECO:0000256" key="1">
    <source>
        <dbReference type="ARBA" id="ARBA00022723"/>
    </source>
</evidence>
<dbReference type="InterPro" id="IPR036864">
    <property type="entry name" value="Zn2-C6_fun-type_DNA-bd_sf"/>
</dbReference>
<dbReference type="CDD" id="cd00067">
    <property type="entry name" value="GAL4"/>
    <property type="match status" value="1"/>
</dbReference>
<dbReference type="InterPro" id="IPR052360">
    <property type="entry name" value="Transcr_Regulatory_Proteins"/>
</dbReference>
<dbReference type="EMBL" id="KZ678129">
    <property type="protein sequence ID" value="PSN72818.1"/>
    <property type="molecule type" value="Genomic_DNA"/>
</dbReference>
<keyword evidence="1" id="KW-0479">Metal-binding</keyword>
<dbReference type="GO" id="GO:0003677">
    <property type="term" value="F:DNA binding"/>
    <property type="evidence" value="ECO:0007669"/>
    <property type="project" value="UniProtKB-KW"/>
</dbReference>
<dbReference type="SMART" id="SM00066">
    <property type="entry name" value="GAL4"/>
    <property type="match status" value="1"/>
</dbReference>
<dbReference type="PANTHER" id="PTHR36206:SF12">
    <property type="entry name" value="ASPERCRYPTIN BIOSYNTHESIS CLUSTER-SPECIFIC TRANSCRIPTION REGULATOR ATNN-RELATED"/>
    <property type="match status" value="1"/>
</dbReference>
<proteinExistence type="predicted"/>
<dbReference type="PANTHER" id="PTHR36206">
    <property type="entry name" value="ASPERCRYPTIN BIOSYNTHESIS CLUSTER-SPECIFIC TRANSCRIPTION REGULATOR ATNN-RELATED"/>
    <property type="match status" value="1"/>
</dbReference>
<dbReference type="Gene3D" id="4.10.240.10">
    <property type="entry name" value="Zn(2)-C6 fungal-type DNA-binding domain"/>
    <property type="match status" value="1"/>
</dbReference>
<keyword evidence="2" id="KW-0862">Zinc</keyword>
<name>A0A2T2P656_CORCC</name>
<dbReference type="PROSITE" id="PS50048">
    <property type="entry name" value="ZN2_CY6_FUNGAL_2"/>
    <property type="match status" value="1"/>
</dbReference>
<reference evidence="8 9" key="1">
    <citation type="journal article" date="2018" name="Front. Microbiol.">
        <title>Genome-Wide Analysis of Corynespora cassiicola Leaf Fall Disease Putative Effectors.</title>
        <authorList>
            <person name="Lopez D."/>
            <person name="Ribeiro S."/>
            <person name="Label P."/>
            <person name="Fumanal B."/>
            <person name="Venisse J.S."/>
            <person name="Kohler A."/>
            <person name="de Oliveira R.R."/>
            <person name="Labutti K."/>
            <person name="Lipzen A."/>
            <person name="Lail K."/>
            <person name="Bauer D."/>
            <person name="Ohm R.A."/>
            <person name="Barry K.W."/>
            <person name="Spatafora J."/>
            <person name="Grigoriev I.V."/>
            <person name="Martin F.M."/>
            <person name="Pujade-Renaud V."/>
        </authorList>
    </citation>
    <scope>NUCLEOTIDE SEQUENCE [LARGE SCALE GENOMIC DNA]</scope>
    <source>
        <strain evidence="8 9">Philippines</strain>
    </source>
</reference>
<dbReference type="Pfam" id="PF11951">
    <property type="entry name" value="Fungal_trans_2"/>
    <property type="match status" value="1"/>
</dbReference>
<evidence type="ECO:0000256" key="4">
    <source>
        <dbReference type="ARBA" id="ARBA00023125"/>
    </source>
</evidence>
<dbReference type="OrthoDB" id="2593732at2759"/>
<dbReference type="Pfam" id="PF00172">
    <property type="entry name" value="Zn_clus"/>
    <property type="match status" value="1"/>
</dbReference>
<protein>
    <recommendedName>
        <fullName evidence="7">Zn(2)-C6 fungal-type domain-containing protein</fullName>
    </recommendedName>
</protein>
<dbReference type="STRING" id="1448308.A0A2T2P656"/>
<keyword evidence="5" id="KW-0804">Transcription</keyword>
<dbReference type="AlphaFoldDB" id="A0A2T2P656"/>
<dbReference type="SUPFAM" id="SSF57701">
    <property type="entry name" value="Zn2/Cys6 DNA-binding domain"/>
    <property type="match status" value="1"/>
</dbReference>
<evidence type="ECO:0000313" key="8">
    <source>
        <dbReference type="EMBL" id="PSN72818.1"/>
    </source>
</evidence>
<dbReference type="InterPro" id="IPR001138">
    <property type="entry name" value="Zn2Cys6_DnaBD"/>
</dbReference>
<evidence type="ECO:0000256" key="5">
    <source>
        <dbReference type="ARBA" id="ARBA00023163"/>
    </source>
</evidence>
<accession>A0A2T2P656</accession>
<feature type="domain" description="Zn(2)-C6 fungal-type" evidence="7">
    <location>
        <begin position="19"/>
        <end position="47"/>
    </location>
</feature>
<gene>
    <name evidence="8" type="ORF">BS50DRAFT_616347</name>
</gene>
<dbReference type="Proteomes" id="UP000240883">
    <property type="component" value="Unassembled WGS sequence"/>
</dbReference>
<dbReference type="PROSITE" id="PS00463">
    <property type="entry name" value="ZN2_CY6_FUNGAL_1"/>
    <property type="match status" value="1"/>
</dbReference>